<accession>A0A4P9CAT5</accession>
<protein>
    <submittedName>
        <fullName evidence="2">Prepilin-type N-terminal cleavage/methylation domain-containing protein</fullName>
    </submittedName>
</protein>
<dbReference type="EMBL" id="CP029487">
    <property type="protein sequence ID" value="QCT71822.1"/>
    <property type="molecule type" value="Genomic_DNA"/>
</dbReference>
<dbReference type="Pfam" id="PF07963">
    <property type="entry name" value="N_methyl"/>
    <property type="match status" value="1"/>
</dbReference>
<dbReference type="NCBIfam" id="TIGR02532">
    <property type="entry name" value="IV_pilin_GFxxxE"/>
    <property type="match status" value="1"/>
</dbReference>
<proteinExistence type="predicted"/>
<dbReference type="InterPro" id="IPR012902">
    <property type="entry name" value="N_methyl_site"/>
</dbReference>
<feature type="transmembrane region" description="Helical" evidence="1">
    <location>
        <begin position="12"/>
        <end position="38"/>
    </location>
</feature>
<dbReference type="RefSeq" id="WP_096918617.1">
    <property type="nucleotide sequence ID" value="NZ_CP029487.1"/>
</dbReference>
<keyword evidence="3" id="KW-1185">Reference proteome</keyword>
<evidence type="ECO:0000313" key="2">
    <source>
        <dbReference type="EMBL" id="QCT71822.1"/>
    </source>
</evidence>
<organism evidence="2 3">
    <name type="scientific">Eubacterium maltosivorans</name>
    <dbReference type="NCBI Taxonomy" id="2041044"/>
    <lineage>
        <taxon>Bacteria</taxon>
        <taxon>Bacillati</taxon>
        <taxon>Bacillota</taxon>
        <taxon>Clostridia</taxon>
        <taxon>Eubacteriales</taxon>
        <taxon>Eubacteriaceae</taxon>
        <taxon>Eubacterium</taxon>
    </lineage>
</organism>
<dbReference type="Proteomes" id="UP000218387">
    <property type="component" value="Chromosome"/>
</dbReference>
<evidence type="ECO:0000256" key="1">
    <source>
        <dbReference type="SAM" id="Phobius"/>
    </source>
</evidence>
<name>A0A4P9CAT5_EUBML</name>
<keyword evidence="1" id="KW-0472">Membrane</keyword>
<reference evidence="2 3" key="1">
    <citation type="submission" date="2018-05" db="EMBL/GenBank/DDBJ databases">
        <title>Genome comparison of Eubacterium sp.</title>
        <authorList>
            <person name="Feng Y."/>
            <person name="Sanchez-Andrea I."/>
            <person name="Stams A.J.M."/>
            <person name="De Vos W.M."/>
        </authorList>
    </citation>
    <scope>NUCLEOTIDE SEQUENCE [LARGE SCALE GENOMIC DNA]</scope>
    <source>
        <strain evidence="2 3">YI</strain>
    </source>
</reference>
<sequence>MKLNRHLKSNNGFTLVELIVTLAIAAIVMTVAGNYLFFGNRMFAENEVKNTDKYIGDTIFDFMREQIIYATGVEVINPAETDAAPKYEKIFDVDKISDKENGFLCFGPKEVKPLPDIYGESFYRNNGVSYTVKVKNDSLELYLNVQVYNRDGEMVYETGANIKNLNIALNGGNSIIITGAEENKKEHEYVNPIISLSEKQVEKDDELTILANGLYEKMKACLDDYYKLKNKTMTQKEYTDKYGITWPGVSNDIFSKYIYNNLDSNNRWPAFTAKALEELKKLGYNEMYMRVYLNQNNHDITVFGNTKNQIIAAWPETYLIYKNWDEKGNIIPKGTWYIVENKSDKINMVNITHEEIDKKIDDGKVVIFGKEE</sequence>
<evidence type="ECO:0000313" key="3">
    <source>
        <dbReference type="Proteomes" id="UP000218387"/>
    </source>
</evidence>
<keyword evidence="1" id="KW-0812">Transmembrane</keyword>
<keyword evidence="1" id="KW-1133">Transmembrane helix</keyword>
<gene>
    <name evidence="2" type="ORF">CPZ25_010945</name>
</gene>
<dbReference type="KEGG" id="emt:CPZ25_010945"/>
<dbReference type="AlphaFoldDB" id="A0A4P9CAT5"/>